<keyword evidence="9" id="KW-1185">Reference proteome</keyword>
<dbReference type="PANTHER" id="PTHR11956">
    <property type="entry name" value="ARGINYL-TRNA SYNTHETASE"/>
    <property type="match status" value="1"/>
</dbReference>
<dbReference type="InterPro" id="IPR009080">
    <property type="entry name" value="tRNAsynth_Ia_anticodon-bd"/>
</dbReference>
<sequence length="398" mass="41476">MTPADLSRTVLGAVRRAVEEGALQAPVPERIKVERPRPGGRGDYASNVALRLAGPSGRQARDVAEVLRARIADTPGIARVEITGPGFLNFTLRGNPAAVLLRAIGERGLEYGHGDGLSGVRFGFEPARELRARVITDTVVRLLAAQGATALVEPGGSERITALPVQDEAILEHAGRDAALWALLRPAAHDQPLAYGALLVQKESNALFRVRYAYSRSRALLRAADRLGIPVAYDGGIAYDEDVLCVGDVPHGGNVACDGGASHDGDVPLAHDAYEGPLPPRSVRGIEGPFPPRSVRGIAGPLPSGRARGTAAASALLTALGDHPAVLESAARLRAPDRVARHLEATADALLGFQQTVLPLGDEKPSAAHRSRLALAEAAGTVLAGGLALLGISAPEHL</sequence>
<proteinExistence type="predicted"/>
<evidence type="ECO:0000259" key="7">
    <source>
        <dbReference type="SMART" id="SM01016"/>
    </source>
</evidence>
<dbReference type="SMART" id="SM00836">
    <property type="entry name" value="DALR_1"/>
    <property type="match status" value="1"/>
</dbReference>
<dbReference type="InterPro" id="IPR005148">
    <property type="entry name" value="Arg-tRNA-synth_N"/>
</dbReference>
<feature type="domain" description="DALR anticodon binding" evidence="6">
    <location>
        <begin position="210"/>
        <end position="398"/>
    </location>
</feature>
<dbReference type="PANTHER" id="PTHR11956:SF5">
    <property type="entry name" value="ARGININE--TRNA LIGASE, CYTOPLASMIC"/>
    <property type="match status" value="1"/>
</dbReference>
<evidence type="ECO:0000256" key="2">
    <source>
        <dbReference type="ARBA" id="ARBA00022598"/>
    </source>
</evidence>
<dbReference type="Gene3D" id="3.30.1360.70">
    <property type="entry name" value="Arginyl tRNA synthetase N-terminal domain"/>
    <property type="match status" value="1"/>
</dbReference>
<evidence type="ECO:0000313" key="9">
    <source>
        <dbReference type="Proteomes" id="UP000305921"/>
    </source>
</evidence>
<keyword evidence="4" id="KW-0067">ATP-binding</keyword>
<dbReference type="GO" id="GO:0004814">
    <property type="term" value="F:arginine-tRNA ligase activity"/>
    <property type="evidence" value="ECO:0007669"/>
    <property type="project" value="UniProtKB-EC"/>
</dbReference>
<gene>
    <name evidence="8" type="ORF">FEF34_11640</name>
</gene>
<keyword evidence="2 8" id="KW-0436">Ligase</keyword>
<dbReference type="GO" id="GO:0005524">
    <property type="term" value="F:ATP binding"/>
    <property type="evidence" value="ECO:0007669"/>
    <property type="project" value="UniProtKB-KW"/>
</dbReference>
<keyword evidence="3" id="KW-0547">Nucleotide-binding</keyword>
<dbReference type="InterPro" id="IPR001278">
    <property type="entry name" value="Arg-tRNA-ligase"/>
</dbReference>
<dbReference type="Pfam" id="PF03485">
    <property type="entry name" value="Arg_tRNA_synt_N"/>
    <property type="match status" value="1"/>
</dbReference>
<dbReference type="EC" id="6.1.1.19" evidence="1"/>
<evidence type="ECO:0000256" key="1">
    <source>
        <dbReference type="ARBA" id="ARBA00012837"/>
    </source>
</evidence>
<reference evidence="8 9" key="1">
    <citation type="submission" date="2019-05" db="EMBL/GenBank/DDBJ databases">
        <title>Streptomyces marianii sp. nov., a novel marine actinomycete from southern coast of India.</title>
        <authorList>
            <person name="Iniyan A.M."/>
            <person name="Wink J."/>
            <person name="Ramprasad E."/>
            <person name="Ramana C.V."/>
            <person name="Bunk B."/>
            <person name="Sproer C."/>
            <person name="Joseph F.-J.R.S."/>
            <person name="Vincent S.G.P."/>
        </authorList>
    </citation>
    <scope>NUCLEOTIDE SEQUENCE [LARGE SCALE GENOMIC DNA]</scope>
    <source>
        <strain evidence="8 9">ICN19</strain>
    </source>
</reference>
<feature type="domain" description="Arginyl tRNA synthetase N-terminal" evidence="7">
    <location>
        <begin position="8"/>
        <end position="92"/>
    </location>
</feature>
<comment type="catalytic activity">
    <reaction evidence="5">
        <text>tRNA(Arg) + L-arginine + ATP = L-arginyl-tRNA(Arg) + AMP + diphosphate</text>
        <dbReference type="Rhea" id="RHEA:20301"/>
        <dbReference type="Rhea" id="RHEA-COMP:9658"/>
        <dbReference type="Rhea" id="RHEA-COMP:9673"/>
        <dbReference type="ChEBI" id="CHEBI:30616"/>
        <dbReference type="ChEBI" id="CHEBI:32682"/>
        <dbReference type="ChEBI" id="CHEBI:33019"/>
        <dbReference type="ChEBI" id="CHEBI:78442"/>
        <dbReference type="ChEBI" id="CHEBI:78513"/>
        <dbReference type="ChEBI" id="CHEBI:456215"/>
        <dbReference type="EC" id="6.1.1.19"/>
    </reaction>
</comment>
<dbReference type="GO" id="GO:0006420">
    <property type="term" value="P:arginyl-tRNA aminoacylation"/>
    <property type="evidence" value="ECO:0007669"/>
    <property type="project" value="InterPro"/>
</dbReference>
<evidence type="ECO:0000256" key="5">
    <source>
        <dbReference type="ARBA" id="ARBA00049339"/>
    </source>
</evidence>
<dbReference type="Proteomes" id="UP000305921">
    <property type="component" value="Unassembled WGS sequence"/>
</dbReference>
<evidence type="ECO:0000259" key="6">
    <source>
        <dbReference type="SMART" id="SM00836"/>
    </source>
</evidence>
<organism evidence="8 9">
    <name type="scientific">Streptomyces marianii</name>
    <dbReference type="NCBI Taxonomy" id="1817406"/>
    <lineage>
        <taxon>Bacteria</taxon>
        <taxon>Bacillati</taxon>
        <taxon>Actinomycetota</taxon>
        <taxon>Actinomycetes</taxon>
        <taxon>Kitasatosporales</taxon>
        <taxon>Streptomycetaceae</taxon>
        <taxon>Streptomyces</taxon>
    </lineage>
</organism>
<evidence type="ECO:0000313" key="8">
    <source>
        <dbReference type="EMBL" id="TLQ43709.1"/>
    </source>
</evidence>
<comment type="caution">
    <text evidence="8">The sequence shown here is derived from an EMBL/GenBank/DDBJ whole genome shotgun (WGS) entry which is preliminary data.</text>
</comment>
<dbReference type="AlphaFoldDB" id="A0A5R9E400"/>
<dbReference type="Gene3D" id="1.10.730.10">
    <property type="entry name" value="Isoleucyl-tRNA Synthetase, Domain 1"/>
    <property type="match status" value="1"/>
</dbReference>
<dbReference type="OrthoDB" id="9803211at2"/>
<dbReference type="InterPro" id="IPR008909">
    <property type="entry name" value="DALR_anticod-bd"/>
</dbReference>
<accession>A0A5R9E400</accession>
<dbReference type="SUPFAM" id="SSF47323">
    <property type="entry name" value="Anticodon-binding domain of a subclass of class I aminoacyl-tRNA synthetases"/>
    <property type="match status" value="1"/>
</dbReference>
<dbReference type="NCBIfam" id="NF045898">
    <property type="entry name" value="ArgS_rel_codon"/>
    <property type="match status" value="1"/>
</dbReference>
<dbReference type="SMART" id="SM01016">
    <property type="entry name" value="Arg_tRNA_synt_N"/>
    <property type="match status" value="1"/>
</dbReference>
<dbReference type="Pfam" id="PF05746">
    <property type="entry name" value="DALR_1"/>
    <property type="match status" value="1"/>
</dbReference>
<protein>
    <recommendedName>
        <fullName evidence="1">arginine--tRNA ligase</fullName>
        <ecNumber evidence="1">6.1.1.19</ecNumber>
    </recommendedName>
</protein>
<dbReference type="EMBL" id="VAWE01000001">
    <property type="protein sequence ID" value="TLQ43709.1"/>
    <property type="molecule type" value="Genomic_DNA"/>
</dbReference>
<dbReference type="InterPro" id="IPR036695">
    <property type="entry name" value="Arg-tRNA-synth_N_sf"/>
</dbReference>
<dbReference type="SUPFAM" id="SSF55190">
    <property type="entry name" value="Arginyl-tRNA synthetase (ArgRS), N-terminal 'additional' domain"/>
    <property type="match status" value="1"/>
</dbReference>
<evidence type="ECO:0000256" key="3">
    <source>
        <dbReference type="ARBA" id="ARBA00022741"/>
    </source>
</evidence>
<evidence type="ECO:0000256" key="4">
    <source>
        <dbReference type="ARBA" id="ARBA00022840"/>
    </source>
</evidence>
<dbReference type="GO" id="GO:0005737">
    <property type="term" value="C:cytoplasm"/>
    <property type="evidence" value="ECO:0007669"/>
    <property type="project" value="InterPro"/>
</dbReference>
<dbReference type="RefSeq" id="WP_138053116.1">
    <property type="nucleotide sequence ID" value="NZ_VAWE01000001.1"/>
</dbReference>
<name>A0A5R9E400_9ACTN</name>